<dbReference type="SUPFAM" id="SSF51556">
    <property type="entry name" value="Metallo-dependent hydrolases"/>
    <property type="match status" value="1"/>
</dbReference>
<evidence type="ECO:0000256" key="1">
    <source>
        <dbReference type="SAM" id="MobiDB-lite"/>
    </source>
</evidence>
<dbReference type="Gene3D" id="3.20.20.140">
    <property type="entry name" value="Metal-dependent hydrolases"/>
    <property type="match status" value="1"/>
</dbReference>
<gene>
    <name evidence="2" type="ORF">VTK73DRAFT_10393</name>
</gene>
<sequence>MATRPQDQELVACVAEERAVQSRKALTSTEDEKGRVVPAFGWHPWFSYQLYDDVGASASTYDPTSPDKDAQKRKHYSAVLTPSPDDGFADSLPEPQPLSEFLAATRTRLEKYPLSLVGEVGLDKAFRLPEAWTQAEHSARDTGLTPGGREGRRLSPYHVRLPHQSSILAAQLRLAGELGRAASVHGVQAHGVLFDLLRSLWRGHERDVPSRRKQKLVATGAEDFSDSSDEEEDSEAWRGMPRHGSWNGKGLQEEGRKRVKPKPYPPRICLHSFSGSSQVMKQYLHPEIPVRFFFSFSIVVNLSTAGGENKFPELIRTCPDDRVLVESDVHYAGQDMDGFVEQMYRKICEIKGWTLQEGLDRIKRNYEEFIFG</sequence>
<name>A0ABR3XG43_9PEZI</name>
<dbReference type="InterPro" id="IPR001130">
    <property type="entry name" value="TatD-like"/>
</dbReference>
<evidence type="ECO:0000313" key="3">
    <source>
        <dbReference type="Proteomes" id="UP001586593"/>
    </source>
</evidence>
<dbReference type="PANTHER" id="PTHR47345:SF1">
    <property type="entry name" value="CUT9-INTERACTING PROTEIN SCN1"/>
    <property type="match status" value="1"/>
</dbReference>
<dbReference type="PANTHER" id="PTHR47345">
    <property type="entry name" value="CUT9-INTERACTING PROTEIN SCN1"/>
    <property type="match status" value="1"/>
</dbReference>
<protein>
    <recommendedName>
        <fullName evidence="4">Cut9 interacting protein Scn1</fullName>
    </recommendedName>
</protein>
<dbReference type="InterPro" id="IPR032466">
    <property type="entry name" value="Metal_Hydrolase"/>
</dbReference>
<dbReference type="InterPro" id="IPR053044">
    <property type="entry name" value="Metallo-hydrolase/TatD-type"/>
</dbReference>
<proteinExistence type="predicted"/>
<evidence type="ECO:0000313" key="2">
    <source>
        <dbReference type="EMBL" id="KAL1874913.1"/>
    </source>
</evidence>
<dbReference type="EMBL" id="JAZHXJ010000099">
    <property type="protein sequence ID" value="KAL1874913.1"/>
    <property type="molecule type" value="Genomic_DNA"/>
</dbReference>
<accession>A0ABR3XG43</accession>
<dbReference type="Proteomes" id="UP001586593">
    <property type="component" value="Unassembled WGS sequence"/>
</dbReference>
<comment type="caution">
    <text evidence="2">The sequence shown here is derived from an EMBL/GenBank/DDBJ whole genome shotgun (WGS) entry which is preliminary data.</text>
</comment>
<feature type="region of interest" description="Disordered" evidence="1">
    <location>
        <begin position="211"/>
        <end position="262"/>
    </location>
</feature>
<dbReference type="Pfam" id="PF01026">
    <property type="entry name" value="TatD_DNase"/>
    <property type="match status" value="1"/>
</dbReference>
<feature type="compositionally biased region" description="Acidic residues" evidence="1">
    <location>
        <begin position="223"/>
        <end position="234"/>
    </location>
</feature>
<organism evidence="2 3">
    <name type="scientific">Phialemonium thermophilum</name>
    <dbReference type="NCBI Taxonomy" id="223376"/>
    <lineage>
        <taxon>Eukaryota</taxon>
        <taxon>Fungi</taxon>
        <taxon>Dikarya</taxon>
        <taxon>Ascomycota</taxon>
        <taxon>Pezizomycotina</taxon>
        <taxon>Sordariomycetes</taxon>
        <taxon>Sordariomycetidae</taxon>
        <taxon>Cephalothecales</taxon>
        <taxon>Cephalothecaceae</taxon>
        <taxon>Phialemonium</taxon>
    </lineage>
</organism>
<evidence type="ECO:0008006" key="4">
    <source>
        <dbReference type="Google" id="ProtNLM"/>
    </source>
</evidence>
<reference evidence="2 3" key="1">
    <citation type="journal article" date="2024" name="Commun. Biol.">
        <title>Comparative genomic analysis of thermophilic fungi reveals convergent evolutionary adaptations and gene losses.</title>
        <authorList>
            <person name="Steindorff A.S."/>
            <person name="Aguilar-Pontes M.V."/>
            <person name="Robinson A.J."/>
            <person name="Andreopoulos B."/>
            <person name="LaButti K."/>
            <person name="Kuo A."/>
            <person name="Mondo S."/>
            <person name="Riley R."/>
            <person name="Otillar R."/>
            <person name="Haridas S."/>
            <person name="Lipzen A."/>
            <person name="Grimwood J."/>
            <person name="Schmutz J."/>
            <person name="Clum A."/>
            <person name="Reid I.D."/>
            <person name="Moisan M.C."/>
            <person name="Butler G."/>
            <person name="Nguyen T.T.M."/>
            <person name="Dewar K."/>
            <person name="Conant G."/>
            <person name="Drula E."/>
            <person name="Henrissat B."/>
            <person name="Hansel C."/>
            <person name="Singer S."/>
            <person name="Hutchinson M.I."/>
            <person name="de Vries R.P."/>
            <person name="Natvig D.O."/>
            <person name="Powell A.J."/>
            <person name="Tsang A."/>
            <person name="Grigoriev I.V."/>
        </authorList>
    </citation>
    <scope>NUCLEOTIDE SEQUENCE [LARGE SCALE GENOMIC DNA]</scope>
    <source>
        <strain evidence="2 3">ATCC 24622</strain>
    </source>
</reference>
<keyword evidence="3" id="KW-1185">Reference proteome</keyword>